<comment type="caution">
    <text evidence="2">The sequence shown here is derived from an EMBL/GenBank/DDBJ whole genome shotgun (WGS) entry which is preliminary data.</text>
</comment>
<evidence type="ECO:0000313" key="2">
    <source>
        <dbReference type="EMBL" id="ELZ25921.1"/>
    </source>
</evidence>
<keyword evidence="3" id="KW-1185">Reference proteome</keyword>
<dbReference type="InterPro" id="IPR036390">
    <property type="entry name" value="WH_DNA-bd_sf"/>
</dbReference>
<dbReference type="eggNOG" id="arCOG08095">
    <property type="taxonomic scope" value="Archaea"/>
</dbReference>
<dbReference type="SUPFAM" id="SSF46785">
    <property type="entry name" value="Winged helix' DNA-binding domain"/>
    <property type="match status" value="1"/>
</dbReference>
<organism evidence="2 3">
    <name type="scientific">Natrinema limicola JCM 13563</name>
    <dbReference type="NCBI Taxonomy" id="1230457"/>
    <lineage>
        <taxon>Archaea</taxon>
        <taxon>Methanobacteriati</taxon>
        <taxon>Methanobacteriota</taxon>
        <taxon>Stenosarchaea group</taxon>
        <taxon>Halobacteria</taxon>
        <taxon>Halobacteriales</taxon>
        <taxon>Natrialbaceae</taxon>
        <taxon>Natrinema</taxon>
    </lineage>
</organism>
<protein>
    <submittedName>
        <fullName evidence="2">Uncharacterized protein</fullName>
    </submittedName>
</protein>
<dbReference type="STRING" id="1230457.C476_00682"/>
<name>M0CRS2_9EURY</name>
<reference evidence="2 3" key="1">
    <citation type="journal article" date="2014" name="PLoS Genet.">
        <title>Phylogenetically driven sequencing of extremely halophilic archaea reveals strategies for static and dynamic osmo-response.</title>
        <authorList>
            <person name="Becker E.A."/>
            <person name="Seitzer P.M."/>
            <person name="Tritt A."/>
            <person name="Larsen D."/>
            <person name="Krusor M."/>
            <person name="Yao A.I."/>
            <person name="Wu D."/>
            <person name="Madern D."/>
            <person name="Eisen J.A."/>
            <person name="Darling A.E."/>
            <person name="Facciotti M.T."/>
        </authorList>
    </citation>
    <scope>NUCLEOTIDE SEQUENCE [LARGE SCALE GENOMIC DNA]</scope>
    <source>
        <strain evidence="2 3">JCM 13563</strain>
    </source>
</reference>
<dbReference type="AlphaFoldDB" id="M0CRS2"/>
<feature type="compositionally biased region" description="Basic residues" evidence="1">
    <location>
        <begin position="14"/>
        <end position="23"/>
    </location>
</feature>
<evidence type="ECO:0000313" key="3">
    <source>
        <dbReference type="Proteomes" id="UP000011615"/>
    </source>
</evidence>
<evidence type="ECO:0000256" key="1">
    <source>
        <dbReference type="SAM" id="MobiDB-lite"/>
    </source>
</evidence>
<feature type="region of interest" description="Disordered" evidence="1">
    <location>
        <begin position="1"/>
        <end position="29"/>
    </location>
</feature>
<feature type="compositionally biased region" description="Basic and acidic residues" evidence="1">
    <location>
        <begin position="1"/>
        <end position="11"/>
    </location>
</feature>
<dbReference type="Gene3D" id="1.10.10.10">
    <property type="entry name" value="Winged helix-like DNA-binding domain superfamily/Winged helix DNA-binding domain"/>
    <property type="match status" value="1"/>
</dbReference>
<sequence length="112" mass="12230">MASGHGQERGARTTGRRKRRRKRLRDEDGQFVQTIGGNDVLAVFDDVAGPVVTTTDVADGLGITTEAARRKLNRLVSDGELCRRKTGRTVVYWRADGRGDGTIDSVSTETPN</sequence>
<proteinExistence type="predicted"/>
<gene>
    <name evidence="2" type="ORF">C476_00682</name>
</gene>
<dbReference type="InterPro" id="IPR036388">
    <property type="entry name" value="WH-like_DNA-bd_sf"/>
</dbReference>
<dbReference type="PATRIC" id="fig|1230457.4.peg.125"/>
<dbReference type="EMBL" id="AOIT01000010">
    <property type="protein sequence ID" value="ELZ25921.1"/>
    <property type="molecule type" value="Genomic_DNA"/>
</dbReference>
<dbReference type="OrthoDB" id="189973at2157"/>
<dbReference type="RefSeq" id="WP_008008858.1">
    <property type="nucleotide sequence ID" value="NZ_AOIT01000010.1"/>
</dbReference>
<dbReference type="Proteomes" id="UP000011615">
    <property type="component" value="Unassembled WGS sequence"/>
</dbReference>
<accession>M0CRS2</accession>